<organism evidence="1 2">
    <name type="scientific">Culter alburnus</name>
    <name type="common">Topmouth culter</name>
    <dbReference type="NCBI Taxonomy" id="194366"/>
    <lineage>
        <taxon>Eukaryota</taxon>
        <taxon>Metazoa</taxon>
        <taxon>Chordata</taxon>
        <taxon>Craniata</taxon>
        <taxon>Vertebrata</taxon>
        <taxon>Euteleostomi</taxon>
        <taxon>Actinopterygii</taxon>
        <taxon>Neopterygii</taxon>
        <taxon>Teleostei</taxon>
        <taxon>Ostariophysi</taxon>
        <taxon>Cypriniformes</taxon>
        <taxon>Xenocyprididae</taxon>
        <taxon>Xenocypridinae</taxon>
        <taxon>Culter</taxon>
    </lineage>
</organism>
<evidence type="ECO:0000313" key="2">
    <source>
        <dbReference type="Proteomes" id="UP001479290"/>
    </source>
</evidence>
<evidence type="ECO:0000313" key="1">
    <source>
        <dbReference type="EMBL" id="KAK9960297.1"/>
    </source>
</evidence>
<dbReference type="EMBL" id="JAWDJR010000017">
    <property type="protein sequence ID" value="KAK9960297.1"/>
    <property type="molecule type" value="Genomic_DNA"/>
</dbReference>
<sequence length="91" mass="10842">MTNLEKDIQQMEAEKIRLVEECYQCFDKLMKDALKSTSISSFIHLDFMIEKVKETGNQERVRKLEELKKRAIEENRGLVERICAYVQQMKI</sequence>
<proteinExistence type="predicted"/>
<reference evidence="1 2" key="1">
    <citation type="submission" date="2024-05" db="EMBL/GenBank/DDBJ databases">
        <title>A high-quality chromosomal-level genome assembly of Topmouth culter (Culter alburnus).</title>
        <authorList>
            <person name="Zhao H."/>
        </authorList>
    </citation>
    <scope>NUCLEOTIDE SEQUENCE [LARGE SCALE GENOMIC DNA]</scope>
    <source>
        <strain evidence="1">CATC2023</strain>
        <tissue evidence="1">Muscle</tissue>
    </source>
</reference>
<gene>
    <name evidence="1" type="ORF">ABG768_010370</name>
</gene>
<dbReference type="Proteomes" id="UP001479290">
    <property type="component" value="Unassembled WGS sequence"/>
</dbReference>
<keyword evidence="2" id="KW-1185">Reference proteome</keyword>
<name>A0AAW1ZH73_CULAL</name>
<accession>A0AAW1ZH73</accession>
<dbReference type="AlphaFoldDB" id="A0AAW1ZH73"/>
<comment type="caution">
    <text evidence="1">The sequence shown here is derived from an EMBL/GenBank/DDBJ whole genome shotgun (WGS) entry which is preliminary data.</text>
</comment>
<protein>
    <submittedName>
        <fullName evidence="1">Uncharacterized protein</fullName>
    </submittedName>
</protein>